<dbReference type="EMBL" id="CAJHIA010000036">
    <property type="protein sequence ID" value="CAD6451592.1"/>
    <property type="molecule type" value="Genomic_DNA"/>
</dbReference>
<evidence type="ECO:0000313" key="2">
    <source>
        <dbReference type="EMBL" id="CAD6451592.1"/>
    </source>
</evidence>
<gene>
    <name evidence="2" type="ORF">SCLTRI_LOCUS9570</name>
</gene>
<reference evidence="2" key="1">
    <citation type="submission" date="2020-10" db="EMBL/GenBank/DDBJ databases">
        <authorList>
            <person name="Kusch S."/>
        </authorList>
    </citation>
    <scope>NUCLEOTIDE SEQUENCE</scope>
    <source>
        <strain evidence="2">SwB9</strain>
    </source>
</reference>
<sequence>MANALRETLTAINLQAEKLKKLLAIRVRSWNDKVENLKVELAAAQHELAVQKIFGICGRLQVYTCSSRQILE</sequence>
<keyword evidence="1" id="KW-0175">Coiled coil</keyword>
<evidence type="ECO:0000256" key="1">
    <source>
        <dbReference type="SAM" id="Coils"/>
    </source>
</evidence>
<dbReference type="OrthoDB" id="10588946at2759"/>
<comment type="caution">
    <text evidence="2">The sequence shown here is derived from an EMBL/GenBank/DDBJ whole genome shotgun (WGS) entry which is preliminary data.</text>
</comment>
<organism evidence="2 3">
    <name type="scientific">Sclerotinia trifoliorum</name>
    <dbReference type="NCBI Taxonomy" id="28548"/>
    <lineage>
        <taxon>Eukaryota</taxon>
        <taxon>Fungi</taxon>
        <taxon>Dikarya</taxon>
        <taxon>Ascomycota</taxon>
        <taxon>Pezizomycotina</taxon>
        <taxon>Leotiomycetes</taxon>
        <taxon>Helotiales</taxon>
        <taxon>Sclerotiniaceae</taxon>
        <taxon>Sclerotinia</taxon>
    </lineage>
</organism>
<dbReference type="Proteomes" id="UP000624404">
    <property type="component" value="Unassembled WGS sequence"/>
</dbReference>
<name>A0A8H2ZT70_9HELO</name>
<dbReference type="AlphaFoldDB" id="A0A8H2ZT70"/>
<protein>
    <submittedName>
        <fullName evidence="2">6adecd5c-ad9d-4a3e-af74-b6fe0acea3c3</fullName>
    </submittedName>
</protein>
<feature type="coiled-coil region" evidence="1">
    <location>
        <begin position="2"/>
        <end position="47"/>
    </location>
</feature>
<keyword evidence="3" id="KW-1185">Reference proteome</keyword>
<evidence type="ECO:0000313" key="3">
    <source>
        <dbReference type="Proteomes" id="UP000624404"/>
    </source>
</evidence>
<accession>A0A8H2ZT70</accession>
<proteinExistence type="predicted"/>